<evidence type="ECO:0000313" key="2">
    <source>
        <dbReference type="EMBL" id="SLN57217.1"/>
    </source>
</evidence>
<dbReference type="Proteomes" id="UP000193870">
    <property type="component" value="Unassembled WGS sequence"/>
</dbReference>
<evidence type="ECO:0008006" key="4">
    <source>
        <dbReference type="Google" id="ProtNLM"/>
    </source>
</evidence>
<dbReference type="AlphaFoldDB" id="A0A1Y5T9R0"/>
<dbReference type="InterPro" id="IPR009325">
    <property type="entry name" value="DUF983"/>
</dbReference>
<name>A0A1Y5T9R0_9RHOB</name>
<dbReference type="EMBL" id="FWFV01000008">
    <property type="protein sequence ID" value="SLN57217.1"/>
    <property type="molecule type" value="Genomic_DNA"/>
</dbReference>
<dbReference type="Pfam" id="PF06170">
    <property type="entry name" value="DUF983"/>
    <property type="match status" value="1"/>
</dbReference>
<evidence type="ECO:0000313" key="3">
    <source>
        <dbReference type="Proteomes" id="UP000193870"/>
    </source>
</evidence>
<feature type="transmembrane region" description="Helical" evidence="1">
    <location>
        <begin position="91"/>
        <end position="110"/>
    </location>
</feature>
<feature type="transmembrane region" description="Helical" evidence="1">
    <location>
        <begin position="65"/>
        <end position="85"/>
    </location>
</feature>
<keyword evidence="1" id="KW-0472">Membrane</keyword>
<accession>A0A1Y5T9R0</accession>
<dbReference type="RefSeq" id="WP_085854756.1">
    <property type="nucleotide sequence ID" value="NZ_FOPF01000008.1"/>
</dbReference>
<sequence>MFDSSTSDTKTNVERTVRPALMRGFRRTCPHCGSGPLLRGYLKLRQNCVICGEDFSPARADDGPAYLTILIVGHLMAPLMHWIFVAFRPEPVVLATIFCTACVGLSLYLLPRIKGAIVGFQWAKRMHGF</sequence>
<organism evidence="2 3">
    <name type="scientific">Palleronia marisminoris</name>
    <dbReference type="NCBI Taxonomy" id="315423"/>
    <lineage>
        <taxon>Bacteria</taxon>
        <taxon>Pseudomonadati</taxon>
        <taxon>Pseudomonadota</taxon>
        <taxon>Alphaproteobacteria</taxon>
        <taxon>Rhodobacterales</taxon>
        <taxon>Roseobacteraceae</taxon>
        <taxon>Palleronia</taxon>
    </lineage>
</organism>
<gene>
    <name evidence="2" type="ORF">PAM7066_02746</name>
</gene>
<keyword evidence="1" id="KW-1133">Transmembrane helix</keyword>
<dbReference type="OrthoDB" id="9799456at2"/>
<keyword evidence="3" id="KW-1185">Reference proteome</keyword>
<proteinExistence type="predicted"/>
<keyword evidence="1" id="KW-0812">Transmembrane</keyword>
<evidence type="ECO:0000256" key="1">
    <source>
        <dbReference type="SAM" id="Phobius"/>
    </source>
</evidence>
<dbReference type="STRING" id="315423.SAMN04488020_10838"/>
<protein>
    <recommendedName>
        <fullName evidence="4">DUF983 domain-containing protein</fullName>
    </recommendedName>
</protein>
<reference evidence="2 3" key="1">
    <citation type="submission" date="2017-03" db="EMBL/GenBank/DDBJ databases">
        <authorList>
            <person name="Afonso C.L."/>
            <person name="Miller P.J."/>
            <person name="Scott M.A."/>
            <person name="Spackman E."/>
            <person name="Goraichik I."/>
            <person name="Dimitrov K.M."/>
            <person name="Suarez D.L."/>
            <person name="Swayne D.E."/>
        </authorList>
    </citation>
    <scope>NUCLEOTIDE SEQUENCE [LARGE SCALE GENOMIC DNA]</scope>
    <source>
        <strain evidence="2 3">CECT 7066</strain>
    </source>
</reference>